<organism evidence="1 2">
    <name type="scientific">Rhynchosporium agropyri</name>
    <dbReference type="NCBI Taxonomy" id="914238"/>
    <lineage>
        <taxon>Eukaryota</taxon>
        <taxon>Fungi</taxon>
        <taxon>Dikarya</taxon>
        <taxon>Ascomycota</taxon>
        <taxon>Pezizomycotina</taxon>
        <taxon>Leotiomycetes</taxon>
        <taxon>Helotiales</taxon>
        <taxon>Ploettnerulaceae</taxon>
        <taxon>Rhynchosporium</taxon>
    </lineage>
</organism>
<keyword evidence="2" id="KW-1185">Reference proteome</keyword>
<dbReference type="AlphaFoldDB" id="A0A1E1KSV0"/>
<proteinExistence type="predicted"/>
<dbReference type="Proteomes" id="UP000178912">
    <property type="component" value="Unassembled WGS sequence"/>
</dbReference>
<gene>
    <name evidence="1" type="ORF">RAG0_08878</name>
</gene>
<evidence type="ECO:0000313" key="2">
    <source>
        <dbReference type="Proteomes" id="UP000178912"/>
    </source>
</evidence>
<protein>
    <submittedName>
        <fullName evidence="1">Uncharacterized protein</fullName>
    </submittedName>
</protein>
<name>A0A1E1KSV0_9HELO</name>
<evidence type="ECO:0000313" key="1">
    <source>
        <dbReference type="EMBL" id="CZT01067.1"/>
    </source>
</evidence>
<accession>A0A1E1KSV0</accession>
<dbReference type="EMBL" id="FJUX01000049">
    <property type="protein sequence ID" value="CZT01067.1"/>
    <property type="molecule type" value="Genomic_DNA"/>
</dbReference>
<reference evidence="2" key="1">
    <citation type="submission" date="2016-03" db="EMBL/GenBank/DDBJ databases">
        <authorList>
            <person name="Guldener U."/>
        </authorList>
    </citation>
    <scope>NUCLEOTIDE SEQUENCE [LARGE SCALE GENOMIC DNA]</scope>
    <source>
        <strain evidence="2">04CH-RAC-A.6.1</strain>
    </source>
</reference>
<sequence>MIRSCVVPSQFSSPSDLRVLIKRQLSCHDQVRFAPQGLWGQREDYETFSGYCVVIDCKEDAMLRAIVKPSARYWMDVTSSEKFNNPVCWRQTPDAACMSELAHSQRHLAHCAICCLDLKPCESKLGFQCHNR</sequence>